<dbReference type="Gene3D" id="1.10.10.1730">
    <property type="entry name" value="Folliculin"/>
    <property type="match status" value="1"/>
</dbReference>
<evidence type="ECO:0000256" key="3">
    <source>
        <dbReference type="ARBA" id="ARBA00004186"/>
    </source>
</evidence>
<dbReference type="GO" id="GO:0005929">
    <property type="term" value="C:cilium"/>
    <property type="evidence" value="ECO:0007669"/>
    <property type="project" value="UniProtKB-SubCell"/>
</dbReference>
<evidence type="ECO:0000256" key="12">
    <source>
        <dbReference type="ARBA" id="ARBA00023212"/>
    </source>
</evidence>
<comment type="similarity">
    <text evidence="7">Belongs to the folliculin family.</text>
</comment>
<evidence type="ECO:0000256" key="13">
    <source>
        <dbReference type="ARBA" id="ARBA00023228"/>
    </source>
</evidence>
<keyword evidence="11" id="KW-0472">Membrane</keyword>
<evidence type="ECO:0000256" key="9">
    <source>
        <dbReference type="ARBA" id="ARBA00022468"/>
    </source>
</evidence>
<dbReference type="Pfam" id="PF16692">
    <property type="entry name" value="Folliculin_C"/>
    <property type="match status" value="1"/>
</dbReference>
<dbReference type="InterPro" id="IPR044886">
    <property type="entry name" value="FLCN_DENN_C_sf"/>
</dbReference>
<dbReference type="InterPro" id="IPR021713">
    <property type="entry name" value="Folliculin"/>
</dbReference>
<dbReference type="Pfam" id="PF11704">
    <property type="entry name" value="Folliculin"/>
    <property type="match status" value="1"/>
</dbReference>
<evidence type="ECO:0000313" key="17">
    <source>
        <dbReference type="Proteomes" id="UP000046393"/>
    </source>
</evidence>
<reference evidence="18" key="1">
    <citation type="submission" date="2017-02" db="UniProtKB">
        <authorList>
            <consortium name="WormBaseParasite"/>
        </authorList>
    </citation>
    <scope>IDENTIFICATION</scope>
</reference>
<evidence type="ECO:0000256" key="1">
    <source>
        <dbReference type="ARBA" id="ARBA00004123"/>
    </source>
</evidence>
<evidence type="ECO:0000256" key="6">
    <source>
        <dbReference type="ARBA" id="ARBA00004656"/>
    </source>
</evidence>
<evidence type="ECO:0000256" key="4">
    <source>
        <dbReference type="ARBA" id="ARBA00004300"/>
    </source>
</evidence>
<dbReference type="GO" id="GO:0005819">
    <property type="term" value="C:spindle"/>
    <property type="evidence" value="ECO:0007669"/>
    <property type="project" value="UniProtKB-SubCell"/>
</dbReference>
<dbReference type="GO" id="GO:0005634">
    <property type="term" value="C:nucleus"/>
    <property type="evidence" value="ECO:0007669"/>
    <property type="project" value="UniProtKB-SubCell"/>
</dbReference>
<dbReference type="PANTHER" id="PTHR31441:SF2">
    <property type="entry name" value="FOLLICULIN"/>
    <property type="match status" value="1"/>
</dbReference>
<dbReference type="InterPro" id="IPR037521">
    <property type="entry name" value="FLCN/SMCR8_DENN"/>
</dbReference>
<evidence type="ECO:0000256" key="2">
    <source>
        <dbReference type="ARBA" id="ARBA00004138"/>
    </source>
</evidence>
<dbReference type="InterPro" id="IPR032035">
    <property type="entry name" value="Folliculin_DENN"/>
</dbReference>
<evidence type="ECO:0000256" key="15">
    <source>
        <dbReference type="ARBA" id="ARBA00023273"/>
    </source>
</evidence>
<evidence type="ECO:0000256" key="8">
    <source>
        <dbReference type="ARBA" id="ARBA00021824"/>
    </source>
</evidence>
<dbReference type="GO" id="GO:0005829">
    <property type="term" value="C:cytosol"/>
    <property type="evidence" value="ECO:0007669"/>
    <property type="project" value="UniProtKB-SubCell"/>
</dbReference>
<dbReference type="PANTHER" id="PTHR31441">
    <property type="entry name" value="FOLLICULIN FAMILY MEMBER"/>
    <property type="match status" value="1"/>
</dbReference>
<keyword evidence="9" id="KW-0343">GTPase activation</keyword>
<keyword evidence="14" id="KW-0539">Nucleus</keyword>
<dbReference type="GO" id="GO:1904263">
    <property type="term" value="P:positive regulation of TORC1 signaling"/>
    <property type="evidence" value="ECO:0007669"/>
    <property type="project" value="TreeGrafter"/>
</dbReference>
<dbReference type="GO" id="GO:0000122">
    <property type="term" value="P:negative regulation of transcription by RNA polymerase II"/>
    <property type="evidence" value="ECO:0007669"/>
    <property type="project" value="TreeGrafter"/>
</dbReference>
<dbReference type="GO" id="GO:0005096">
    <property type="term" value="F:GTPase activator activity"/>
    <property type="evidence" value="ECO:0007669"/>
    <property type="project" value="UniProtKB-KW"/>
</dbReference>
<keyword evidence="13" id="KW-0458">Lysosome</keyword>
<sequence>MQAVAALCHFCETHGPRIVMVTQPVRDLTLLDQNLQPHLTGLFNGSCLDRLDEYGEYGSYSAECLIDEWRKTVYEDDPRCAACSSFQDNLGFSTNDTVSHFNYISSQVSINERVYQLMKNACLRSISCEVSGIVDFPRHNEKGFFEGHCLSLDFRTNSKQKCEDSSDTESNGIVLFGDDYNGYTLAHTFRLRDAKARGFYRCFSLVIVSMDKFLLTSNYDYFVSAMTSIITKLQEQAMNVYKRESFSATTDVPTPAAIKLPNIELDTSRPLSAIVNDPDVFLKLHRQLTILLRTHSRLHLESVLEGVPSQDLLVRSELEPSEVAEVRTEAENCTQYYALLRIARMQQIAKKFERLRVGTTRPLVALLSHVVVVKCDDVAFTKQFLLPLFDLIPVGCARFEEYPMRSQTVSSIVDKAEKEYLRCKLSIERLPETLPKEVPSIVKRYCELLLDDDIPLRALEAVIKDTREHWLKRAKLIYQIKSQKSEIDMNQVLKVVKCTSDDYEMLNFWQSGLSKAYKEHVQHEVEMAQKRNDLTKEAKRSARL</sequence>
<dbReference type="Proteomes" id="UP000046393">
    <property type="component" value="Unplaced"/>
</dbReference>
<evidence type="ECO:0000259" key="16">
    <source>
        <dbReference type="PROSITE" id="PS51834"/>
    </source>
</evidence>
<evidence type="ECO:0000313" key="18">
    <source>
        <dbReference type="WBParaSite" id="SMUV_0000565001-mRNA-1"/>
    </source>
</evidence>
<evidence type="ECO:0000256" key="11">
    <source>
        <dbReference type="ARBA" id="ARBA00023136"/>
    </source>
</evidence>
<comment type="subcellular location">
    <subcellularLocation>
        <location evidence="2">Cell projection</location>
        <location evidence="2">Cilium</location>
    </subcellularLocation>
    <subcellularLocation>
        <location evidence="4">Cytoplasm</location>
        <location evidence="4">Cytoskeleton</location>
        <location evidence="4">Microtubule organizing center</location>
        <location evidence="4">Centrosome</location>
    </subcellularLocation>
    <subcellularLocation>
        <location evidence="3">Cytoplasm</location>
        <location evidence="3">Cytoskeleton</location>
        <location evidence="3">Spindle</location>
    </subcellularLocation>
    <subcellularLocation>
        <location evidence="5">Cytoplasm</location>
        <location evidence="5">Cytosol</location>
    </subcellularLocation>
    <subcellularLocation>
        <location evidence="6">Lysosome membrane</location>
    </subcellularLocation>
    <subcellularLocation>
        <location evidence="1">Nucleus</location>
    </subcellularLocation>
</comment>
<organism evidence="17 18">
    <name type="scientific">Syphacia muris</name>
    <dbReference type="NCBI Taxonomy" id="451379"/>
    <lineage>
        <taxon>Eukaryota</taxon>
        <taxon>Metazoa</taxon>
        <taxon>Ecdysozoa</taxon>
        <taxon>Nematoda</taxon>
        <taxon>Chromadorea</taxon>
        <taxon>Rhabditida</taxon>
        <taxon>Spirurina</taxon>
        <taxon>Oxyuridomorpha</taxon>
        <taxon>Oxyuroidea</taxon>
        <taxon>Oxyuridae</taxon>
        <taxon>Syphacia</taxon>
    </lineage>
</organism>
<keyword evidence="17" id="KW-1185">Reference proteome</keyword>
<dbReference type="STRING" id="451379.A0A0N5AM50"/>
<evidence type="ECO:0000256" key="7">
    <source>
        <dbReference type="ARBA" id="ARBA00009987"/>
    </source>
</evidence>
<dbReference type="GO" id="GO:0005765">
    <property type="term" value="C:lysosomal membrane"/>
    <property type="evidence" value="ECO:0007669"/>
    <property type="project" value="UniProtKB-SubCell"/>
</dbReference>
<evidence type="ECO:0000256" key="14">
    <source>
        <dbReference type="ARBA" id="ARBA00023242"/>
    </source>
</evidence>
<dbReference type="WBParaSite" id="SMUV_0000565001-mRNA-1">
    <property type="protein sequence ID" value="SMUV_0000565001-mRNA-1"/>
    <property type="gene ID" value="SMUV_0000565001"/>
</dbReference>
<protein>
    <recommendedName>
        <fullName evidence="8">Folliculin</fullName>
    </recommendedName>
</protein>
<dbReference type="InterPro" id="IPR037520">
    <property type="entry name" value="Folliculin/SMCR8_longin"/>
</dbReference>
<keyword evidence="15" id="KW-0966">Cell projection</keyword>
<accession>A0A0N5AM50</accession>
<dbReference type="PROSITE" id="PS51834">
    <property type="entry name" value="DENN_FLCN_SMCR8"/>
    <property type="match status" value="1"/>
</dbReference>
<dbReference type="GO" id="GO:0005813">
    <property type="term" value="C:centrosome"/>
    <property type="evidence" value="ECO:0007669"/>
    <property type="project" value="UniProtKB-SubCell"/>
</dbReference>
<proteinExistence type="inferred from homology"/>
<evidence type="ECO:0000256" key="5">
    <source>
        <dbReference type="ARBA" id="ARBA00004514"/>
    </source>
</evidence>
<keyword evidence="10" id="KW-0963">Cytoplasm</keyword>
<dbReference type="AlphaFoldDB" id="A0A0N5AM50"/>
<keyword evidence="12" id="KW-0206">Cytoskeleton</keyword>
<feature type="domain" description="UDENN FLCN/SMCR8-type" evidence="16">
    <location>
        <begin position="88"/>
        <end position="544"/>
    </location>
</feature>
<evidence type="ECO:0000256" key="10">
    <source>
        <dbReference type="ARBA" id="ARBA00022490"/>
    </source>
</evidence>
<name>A0A0N5AM50_9BILA</name>